<dbReference type="Pfam" id="PF25954">
    <property type="entry name" value="Beta-barrel_RND_2"/>
    <property type="match status" value="1"/>
</dbReference>
<keyword evidence="5" id="KW-0175">Coiled coil</keyword>
<dbReference type="Pfam" id="PF25917">
    <property type="entry name" value="BSH_RND"/>
    <property type="match status" value="1"/>
</dbReference>
<evidence type="ECO:0000313" key="10">
    <source>
        <dbReference type="Proteomes" id="UP000503117"/>
    </source>
</evidence>
<keyword evidence="10" id="KW-1185">Reference proteome</keyword>
<sequence>MSTQEQKISAVPPAAAPAAPAAPAAQGPNRRVLIVAAIVALAAIGIGGRMWYRSHYYVETDNAYVAGHVTPVSSRIAGVVTKVLIEDNQLVKEGDVIAELDPFDQGVRVEQIQAQIASAKQQVVQADAQIVQVQAQASAAAAQVAQSQAQLVRANQDAERFGQLYNSQMKAVSKSELDAAVAARASAVADVAARKDSTSAAKAQIESAKSARDVAQAQVGVLQVQLKDAQQQLAYNKILAPVSGRIGKRTIEVGQRVQPGQQLTAIVQENVWLTANFKETQLAELKPGQEVKVSVDALPGKELIGKVDSFSPASGAQFALLPADNATGNFTKIVQRVPVKITFKPEDVKALSGRLVPGMSAIAEVSLKSDNAAR</sequence>
<protein>
    <submittedName>
        <fullName evidence="9">HlyD family secretion protein</fullName>
    </submittedName>
</protein>
<feature type="coiled-coil region" evidence="5">
    <location>
        <begin position="109"/>
        <end position="136"/>
    </location>
</feature>
<reference evidence="9 10" key="1">
    <citation type="submission" date="2020-04" db="EMBL/GenBank/DDBJ databases">
        <title>Genome sequencing of novel species.</title>
        <authorList>
            <person name="Heo J."/>
            <person name="Kim S.-J."/>
            <person name="Kim J.-S."/>
            <person name="Hong S.-B."/>
            <person name="Kwon S.-W."/>
        </authorList>
    </citation>
    <scope>NUCLEOTIDE SEQUENCE [LARGE SCALE GENOMIC DNA]</scope>
    <source>
        <strain evidence="9 10">AF9R3</strain>
    </source>
</reference>
<evidence type="ECO:0000256" key="6">
    <source>
        <dbReference type="SAM" id="Phobius"/>
    </source>
</evidence>
<dbReference type="RefSeq" id="WP_169111121.1">
    <property type="nucleotide sequence ID" value="NZ_CP051684.1"/>
</dbReference>
<dbReference type="Proteomes" id="UP000503117">
    <property type="component" value="Chromosome"/>
</dbReference>
<evidence type="ECO:0000313" key="9">
    <source>
        <dbReference type="EMBL" id="QJD89500.1"/>
    </source>
</evidence>
<evidence type="ECO:0000259" key="8">
    <source>
        <dbReference type="Pfam" id="PF25954"/>
    </source>
</evidence>
<dbReference type="Gene3D" id="1.10.287.470">
    <property type="entry name" value="Helix hairpin bin"/>
    <property type="match status" value="1"/>
</dbReference>
<feature type="domain" description="Multidrug resistance protein MdtA-like barrel-sandwich hybrid" evidence="7">
    <location>
        <begin position="72"/>
        <end position="267"/>
    </location>
</feature>
<comment type="subcellular location">
    <subcellularLocation>
        <location evidence="1">Membrane</location>
        <topology evidence="1">Single-pass membrane protein</topology>
    </subcellularLocation>
</comment>
<dbReference type="SUPFAM" id="SSF111369">
    <property type="entry name" value="HlyD-like secretion proteins"/>
    <property type="match status" value="2"/>
</dbReference>
<keyword evidence="3 6" id="KW-1133">Transmembrane helix</keyword>
<name>A0ABX6M5B0_9BURK</name>
<accession>A0ABX6M5B0</accession>
<dbReference type="InterPro" id="IPR058792">
    <property type="entry name" value="Beta-barrel_RND_2"/>
</dbReference>
<dbReference type="Gene3D" id="2.40.30.170">
    <property type="match status" value="1"/>
</dbReference>
<gene>
    <name evidence="9" type="ORF">HH213_04905</name>
</gene>
<dbReference type="PANTHER" id="PTHR30386:SF26">
    <property type="entry name" value="TRANSPORT PROTEIN COMB"/>
    <property type="match status" value="1"/>
</dbReference>
<proteinExistence type="predicted"/>
<evidence type="ECO:0000256" key="3">
    <source>
        <dbReference type="ARBA" id="ARBA00022989"/>
    </source>
</evidence>
<keyword evidence="4 6" id="KW-0472">Membrane</keyword>
<feature type="domain" description="CusB-like beta-barrel" evidence="8">
    <location>
        <begin position="270"/>
        <end position="313"/>
    </location>
</feature>
<dbReference type="Gene3D" id="2.40.50.100">
    <property type="match status" value="1"/>
</dbReference>
<dbReference type="InterPro" id="IPR050739">
    <property type="entry name" value="MFP"/>
</dbReference>
<organism evidence="9 10">
    <name type="scientific">Duganella dendranthematis</name>
    <dbReference type="NCBI Taxonomy" id="2728021"/>
    <lineage>
        <taxon>Bacteria</taxon>
        <taxon>Pseudomonadati</taxon>
        <taxon>Pseudomonadota</taxon>
        <taxon>Betaproteobacteria</taxon>
        <taxon>Burkholderiales</taxon>
        <taxon>Oxalobacteraceae</taxon>
        <taxon>Telluria group</taxon>
        <taxon>Duganella</taxon>
    </lineage>
</organism>
<dbReference type="EMBL" id="CP051684">
    <property type="protein sequence ID" value="QJD89500.1"/>
    <property type="molecule type" value="Genomic_DNA"/>
</dbReference>
<evidence type="ECO:0000256" key="5">
    <source>
        <dbReference type="SAM" id="Coils"/>
    </source>
</evidence>
<evidence type="ECO:0000256" key="1">
    <source>
        <dbReference type="ARBA" id="ARBA00004167"/>
    </source>
</evidence>
<keyword evidence="2 6" id="KW-0812">Transmembrane</keyword>
<dbReference type="InterPro" id="IPR058625">
    <property type="entry name" value="MdtA-like_BSH"/>
</dbReference>
<evidence type="ECO:0000256" key="4">
    <source>
        <dbReference type="ARBA" id="ARBA00023136"/>
    </source>
</evidence>
<evidence type="ECO:0000259" key="7">
    <source>
        <dbReference type="Pfam" id="PF25917"/>
    </source>
</evidence>
<dbReference type="PANTHER" id="PTHR30386">
    <property type="entry name" value="MEMBRANE FUSION SUBUNIT OF EMRAB-TOLC MULTIDRUG EFFLUX PUMP"/>
    <property type="match status" value="1"/>
</dbReference>
<evidence type="ECO:0000256" key="2">
    <source>
        <dbReference type="ARBA" id="ARBA00022692"/>
    </source>
</evidence>
<feature type="transmembrane region" description="Helical" evidence="6">
    <location>
        <begin position="32"/>
        <end position="52"/>
    </location>
</feature>